<geneLocation type="plasmid" evidence="1">
    <name>unnamed1</name>
</geneLocation>
<sequence>MADLEFVVYSGEYDRKEFYSHMGKYFAEDQYKRQLPYLKNQDGKVWFVAFGGGEVAAFSSLQEKKNKIVFSSGYVEERYRKSGVWEQMIKLRLDYVSGSDKPIEIATDKDYLVATLKKYQFNMVRETKNYTFMERVDE</sequence>
<dbReference type="SUPFAM" id="SSF55729">
    <property type="entry name" value="Acyl-CoA N-acyltransferases (Nat)"/>
    <property type="match status" value="1"/>
</dbReference>
<organism evidence="1 2">
    <name type="scientific">Paenibacillus larvae subsp. larvae</name>
    <dbReference type="NCBI Taxonomy" id="147375"/>
    <lineage>
        <taxon>Bacteria</taxon>
        <taxon>Bacillati</taxon>
        <taxon>Bacillota</taxon>
        <taxon>Bacilli</taxon>
        <taxon>Bacillales</taxon>
        <taxon>Paenibacillaceae</taxon>
        <taxon>Paenibacillus</taxon>
    </lineage>
</organism>
<dbReference type="InterPro" id="IPR016181">
    <property type="entry name" value="Acyl_CoA_acyltransferase"/>
</dbReference>
<dbReference type="Proteomes" id="UP000239833">
    <property type="component" value="Plasmid unnamed1"/>
</dbReference>
<evidence type="ECO:0000313" key="1">
    <source>
        <dbReference type="EMBL" id="AVF28869.1"/>
    </source>
</evidence>
<keyword evidence="1" id="KW-0614">Plasmid</keyword>
<dbReference type="Gene3D" id="3.40.630.30">
    <property type="match status" value="1"/>
</dbReference>
<dbReference type="AlphaFoldDB" id="A0A2L1U7F7"/>
<name>A0A2L1U7F7_9BACL</name>
<evidence type="ECO:0008006" key="3">
    <source>
        <dbReference type="Google" id="ProtNLM"/>
    </source>
</evidence>
<protein>
    <recommendedName>
        <fullName evidence="3">N-acetyltransferase domain-containing protein</fullName>
    </recommendedName>
</protein>
<proteinExistence type="predicted"/>
<accession>A0A2L1U7F7</accession>
<gene>
    <name evidence="1" type="ORF">ERICIII_04867</name>
</gene>
<dbReference type="RefSeq" id="WP_104932878.1">
    <property type="nucleotide sequence ID" value="NZ_CP019656.1"/>
</dbReference>
<reference evidence="2" key="1">
    <citation type="submission" date="2017-02" db="EMBL/GenBank/DDBJ databases">
        <title>Delineation of Paenibacillus larvae strains originating from foulbrood outbreaks.</title>
        <authorList>
            <person name="Beims H."/>
            <person name="Bunk B."/>
            <person name="Sproeer C."/>
            <person name="Mohr K.I."/>
            <person name="Pradella S."/>
            <person name="Guenther G."/>
            <person name="Rohde M."/>
            <person name="von der Ohe W."/>
            <person name="Steinert M."/>
        </authorList>
    </citation>
    <scope>NUCLEOTIDE SEQUENCE [LARGE SCALE GENOMIC DNA]</scope>
    <source>
        <strain evidence="2">Eric_III</strain>
        <plasmid evidence="2">Plasmid unnamed1</plasmid>
    </source>
</reference>
<evidence type="ECO:0000313" key="2">
    <source>
        <dbReference type="Proteomes" id="UP000239833"/>
    </source>
</evidence>
<dbReference type="EMBL" id="CP019656">
    <property type="protein sequence ID" value="AVF28869.1"/>
    <property type="molecule type" value="Genomic_DNA"/>
</dbReference>